<sequence length="394" mass="44181">MHRHIYIYTYTDLSLSMRLVTNNTFSPFFFNNPSTMAGFGGGHCFPYPLFAVITILAVVHSIIASIASLQLLRIHLRSLQQGWTRQKVFHLLIGSSNWGYSIYLALILLAACKELTYWSHSCGFIFMALPKVLFFAAFLLLLSFWVDLCHQPDDDDDYEGSFSEEPLLGKTSNELILLNRDRHRKCFPIRFSRIGYRQKIVTMVLLLLLITIMAFAVIIWIGLGKNPIDSEVVARVYLDISAIGMLFLGGALACYGILLCLKMSKVRAEKPSSEMGKVAGLTIVSVLCITSSSCVELLTDIPMMFHWHQQRTMNDVCASLLLILYFFVGSSIPSAVVLWVMRELPPAEADDVVEESSTIAFVPDNSVVVHHPQRWTTATSVQNQVPISHISSFG</sequence>
<evidence type="ECO:0000313" key="2">
    <source>
        <dbReference type="Proteomes" id="UP001177021"/>
    </source>
</evidence>
<reference evidence="1" key="1">
    <citation type="submission" date="2023-10" db="EMBL/GenBank/DDBJ databases">
        <authorList>
            <person name="Rodriguez Cubillos JULIANA M."/>
            <person name="De Vega J."/>
        </authorList>
    </citation>
    <scope>NUCLEOTIDE SEQUENCE</scope>
</reference>
<protein>
    <submittedName>
        <fullName evidence="1">Uncharacterized protein</fullName>
    </submittedName>
</protein>
<name>A0ACB0MBC6_TRIPR</name>
<accession>A0ACB0MBC6</accession>
<organism evidence="1 2">
    <name type="scientific">Trifolium pratense</name>
    <name type="common">Red clover</name>
    <dbReference type="NCBI Taxonomy" id="57577"/>
    <lineage>
        <taxon>Eukaryota</taxon>
        <taxon>Viridiplantae</taxon>
        <taxon>Streptophyta</taxon>
        <taxon>Embryophyta</taxon>
        <taxon>Tracheophyta</taxon>
        <taxon>Spermatophyta</taxon>
        <taxon>Magnoliopsida</taxon>
        <taxon>eudicotyledons</taxon>
        <taxon>Gunneridae</taxon>
        <taxon>Pentapetalae</taxon>
        <taxon>rosids</taxon>
        <taxon>fabids</taxon>
        <taxon>Fabales</taxon>
        <taxon>Fabaceae</taxon>
        <taxon>Papilionoideae</taxon>
        <taxon>50 kb inversion clade</taxon>
        <taxon>NPAAA clade</taxon>
        <taxon>Hologalegina</taxon>
        <taxon>IRL clade</taxon>
        <taxon>Trifolieae</taxon>
        <taxon>Trifolium</taxon>
    </lineage>
</organism>
<proteinExistence type="predicted"/>
<gene>
    <name evidence="1" type="ORF">MILVUS5_LOCUS40314</name>
</gene>
<dbReference type="Proteomes" id="UP001177021">
    <property type="component" value="Unassembled WGS sequence"/>
</dbReference>
<evidence type="ECO:0000313" key="1">
    <source>
        <dbReference type="EMBL" id="CAJ2677913.1"/>
    </source>
</evidence>
<comment type="caution">
    <text evidence="1">The sequence shown here is derived from an EMBL/GenBank/DDBJ whole genome shotgun (WGS) entry which is preliminary data.</text>
</comment>
<dbReference type="EMBL" id="CASHSV030000823">
    <property type="protein sequence ID" value="CAJ2677913.1"/>
    <property type="molecule type" value="Genomic_DNA"/>
</dbReference>
<keyword evidence="2" id="KW-1185">Reference proteome</keyword>